<reference evidence="1" key="3">
    <citation type="submission" date="2025-09" db="UniProtKB">
        <authorList>
            <consortium name="Ensembl"/>
        </authorList>
    </citation>
    <scope>IDENTIFICATION</scope>
</reference>
<dbReference type="Ensembl" id="ENSCSAT00000014039.1">
    <property type="protein sequence ID" value="ENSCSAP00000012020.1"/>
    <property type="gene ID" value="ENSCSAG00000015942.1"/>
</dbReference>
<accession>A0A0D9RTT1</accession>
<dbReference type="eggNOG" id="ENOG502TGWW">
    <property type="taxonomic scope" value="Eukaryota"/>
</dbReference>
<proteinExistence type="predicted"/>
<evidence type="ECO:0000313" key="1">
    <source>
        <dbReference type="Ensembl" id="ENSCSAP00000012020.1"/>
    </source>
</evidence>
<protein>
    <submittedName>
        <fullName evidence="1">Uncharacterized protein</fullName>
    </submittedName>
</protein>
<dbReference type="Proteomes" id="UP000029965">
    <property type="component" value="Chromosome 27"/>
</dbReference>
<reference evidence="1" key="2">
    <citation type="submission" date="2025-08" db="UniProtKB">
        <authorList>
            <consortium name="Ensembl"/>
        </authorList>
    </citation>
    <scope>IDENTIFICATION</scope>
</reference>
<name>A0A0D9RTT1_CHLSB</name>
<organism evidence="1 2">
    <name type="scientific">Chlorocebus sabaeus</name>
    <name type="common">Green monkey</name>
    <name type="synonym">Simia sabaea</name>
    <dbReference type="NCBI Taxonomy" id="60711"/>
    <lineage>
        <taxon>Eukaryota</taxon>
        <taxon>Metazoa</taxon>
        <taxon>Chordata</taxon>
        <taxon>Craniata</taxon>
        <taxon>Vertebrata</taxon>
        <taxon>Euteleostomi</taxon>
        <taxon>Mammalia</taxon>
        <taxon>Eutheria</taxon>
        <taxon>Euarchontoglires</taxon>
        <taxon>Primates</taxon>
        <taxon>Haplorrhini</taxon>
        <taxon>Catarrhini</taxon>
        <taxon>Cercopithecidae</taxon>
        <taxon>Cercopithecinae</taxon>
        <taxon>Chlorocebus</taxon>
    </lineage>
</organism>
<evidence type="ECO:0000313" key="2">
    <source>
        <dbReference type="Proteomes" id="UP000029965"/>
    </source>
</evidence>
<dbReference type="AlphaFoldDB" id="A0A0D9RTT1"/>
<dbReference type="EMBL" id="AQIB01147597">
    <property type="status" value="NOT_ANNOTATED_CDS"/>
    <property type="molecule type" value="Genomic_DNA"/>
</dbReference>
<sequence length="108" mass="12006">MGLSGAPALPDADFVVHLHFLVQTSWFICFLVRIPCTSALPDGPALLVILEKTLPEHAPCRGCWVLGHLCWTAPGNCISSANVDFLKTENTYRQIHHTHTHRHTHTES</sequence>
<reference evidence="1 2" key="1">
    <citation type="submission" date="2014-03" db="EMBL/GenBank/DDBJ databases">
        <authorList>
            <person name="Warren W."/>
            <person name="Wilson R.K."/>
        </authorList>
    </citation>
    <scope>NUCLEOTIDE SEQUENCE</scope>
</reference>
<keyword evidence="2" id="KW-1185">Reference proteome</keyword>
<dbReference type="Bgee" id="ENSCSAG00000015942">
    <property type="expression patterns" value="Expressed in blood"/>
</dbReference>